<evidence type="ECO:0000313" key="1">
    <source>
        <dbReference type="EMBL" id="KAK0737245.1"/>
    </source>
</evidence>
<keyword evidence="2" id="KW-1185">Reference proteome</keyword>
<proteinExistence type="predicted"/>
<comment type="caution">
    <text evidence="1">The sequence shown here is derived from an EMBL/GenBank/DDBJ whole genome shotgun (WGS) entry which is preliminary data.</text>
</comment>
<evidence type="ECO:0000313" key="2">
    <source>
        <dbReference type="Proteomes" id="UP001172159"/>
    </source>
</evidence>
<dbReference type="Proteomes" id="UP001172159">
    <property type="component" value="Unassembled WGS sequence"/>
</dbReference>
<dbReference type="EMBL" id="JAUKTV010000005">
    <property type="protein sequence ID" value="KAK0737245.1"/>
    <property type="molecule type" value="Genomic_DNA"/>
</dbReference>
<sequence>MKSRIREGSSLGVLGFCRFIVAGSQQEKKFENDFGVEALWAVWICRCGAVADGKDGGQKTTAITMTASIPSGRFCGNLDFFSWYRDAGGQHKVPAAASLAGVGLRPVVNAKPRLWWYIRYGALPVCLTCVSAKRQILCAVAAQRQT</sequence>
<gene>
    <name evidence="1" type="ORF">B0T21DRAFT_347632</name>
</gene>
<name>A0AA40BN07_9PEZI</name>
<accession>A0AA40BN07</accession>
<reference evidence="1" key="1">
    <citation type="submission" date="2023-06" db="EMBL/GenBank/DDBJ databases">
        <title>Genome-scale phylogeny and comparative genomics of the fungal order Sordariales.</title>
        <authorList>
            <consortium name="Lawrence Berkeley National Laboratory"/>
            <person name="Hensen N."/>
            <person name="Bonometti L."/>
            <person name="Westerberg I."/>
            <person name="Brannstrom I.O."/>
            <person name="Guillou S."/>
            <person name="Cros-Aarteil S."/>
            <person name="Calhoun S."/>
            <person name="Haridas S."/>
            <person name="Kuo A."/>
            <person name="Mondo S."/>
            <person name="Pangilinan J."/>
            <person name="Riley R."/>
            <person name="Labutti K."/>
            <person name="Andreopoulos B."/>
            <person name="Lipzen A."/>
            <person name="Chen C."/>
            <person name="Yanf M."/>
            <person name="Daum C."/>
            <person name="Ng V."/>
            <person name="Clum A."/>
            <person name="Steindorff A."/>
            <person name="Ohm R."/>
            <person name="Martin F."/>
            <person name="Silar P."/>
            <person name="Natvig D."/>
            <person name="Lalanne C."/>
            <person name="Gautier V."/>
            <person name="Ament-Velasquez S.L."/>
            <person name="Kruys A."/>
            <person name="Hutchinson M.I."/>
            <person name="Powell A.J."/>
            <person name="Barry K."/>
            <person name="Miller A.N."/>
            <person name="Grigoriev I.V."/>
            <person name="Debuchy R."/>
            <person name="Gladieux P."/>
            <person name="Thoren M.H."/>
            <person name="Johannesson H."/>
        </authorList>
    </citation>
    <scope>NUCLEOTIDE SEQUENCE</scope>
    <source>
        <strain evidence="1">CBS 540.89</strain>
    </source>
</reference>
<protein>
    <submittedName>
        <fullName evidence="1">Uncharacterized protein</fullName>
    </submittedName>
</protein>
<dbReference type="AlphaFoldDB" id="A0AA40BN07"/>
<organism evidence="1 2">
    <name type="scientific">Apiosordaria backusii</name>
    <dbReference type="NCBI Taxonomy" id="314023"/>
    <lineage>
        <taxon>Eukaryota</taxon>
        <taxon>Fungi</taxon>
        <taxon>Dikarya</taxon>
        <taxon>Ascomycota</taxon>
        <taxon>Pezizomycotina</taxon>
        <taxon>Sordariomycetes</taxon>
        <taxon>Sordariomycetidae</taxon>
        <taxon>Sordariales</taxon>
        <taxon>Lasiosphaeriaceae</taxon>
        <taxon>Apiosordaria</taxon>
    </lineage>
</organism>